<evidence type="ECO:0000313" key="3">
    <source>
        <dbReference type="Proteomes" id="UP001597114"/>
    </source>
</evidence>
<dbReference type="InterPro" id="IPR029044">
    <property type="entry name" value="Nucleotide-diphossugar_trans"/>
</dbReference>
<organism evidence="2 3">
    <name type="scientific">Pseudonocardia yunnanensis</name>
    <dbReference type="NCBI Taxonomy" id="58107"/>
    <lineage>
        <taxon>Bacteria</taxon>
        <taxon>Bacillati</taxon>
        <taxon>Actinomycetota</taxon>
        <taxon>Actinomycetes</taxon>
        <taxon>Pseudonocardiales</taxon>
        <taxon>Pseudonocardiaceae</taxon>
        <taxon>Pseudonocardia</taxon>
    </lineage>
</organism>
<sequence length="259" mass="27872">MTEQLSAPIPHGISTPADRSRPFVDVELIIPALNESARLPRTLAHSVAFLRDQPWSSRLVIVDNGSVDDTPAVARRVAAELACEVPVEVVGCSRPGKGAAVRRGLLSSSSRFVGFFDADLATPVETLSTAVEHLEAGAAAVIASRHLPESSFVRPQQFGRRAGGAAFRLLARGVVPGVRDTQCGFKLFERDAAIRALVRCHTEGFAFDVELLHHVQQGGGRIVELPIAWTDSPDSRFHPIRDGLPSFGAILRMQKAMSA</sequence>
<keyword evidence="2" id="KW-0328">Glycosyltransferase</keyword>
<protein>
    <submittedName>
        <fullName evidence="2">Glycosyltransferase</fullName>
        <ecNumber evidence="2">2.4.-.-</ecNumber>
    </submittedName>
</protein>
<dbReference type="SUPFAM" id="SSF53448">
    <property type="entry name" value="Nucleotide-diphospho-sugar transferases"/>
    <property type="match status" value="1"/>
</dbReference>
<dbReference type="EC" id="2.4.-.-" evidence="2"/>
<accession>A0ABW4F004</accession>
<dbReference type="Proteomes" id="UP001597114">
    <property type="component" value="Unassembled WGS sequence"/>
</dbReference>
<dbReference type="RefSeq" id="WP_344730412.1">
    <property type="nucleotide sequence ID" value="NZ_BAAAUS010000066.1"/>
</dbReference>
<evidence type="ECO:0000313" key="2">
    <source>
        <dbReference type="EMBL" id="MFD1520597.1"/>
    </source>
</evidence>
<reference evidence="3" key="1">
    <citation type="journal article" date="2019" name="Int. J. Syst. Evol. Microbiol.">
        <title>The Global Catalogue of Microorganisms (GCM) 10K type strain sequencing project: providing services to taxonomists for standard genome sequencing and annotation.</title>
        <authorList>
            <consortium name="The Broad Institute Genomics Platform"/>
            <consortium name="The Broad Institute Genome Sequencing Center for Infectious Disease"/>
            <person name="Wu L."/>
            <person name="Ma J."/>
        </authorList>
    </citation>
    <scope>NUCLEOTIDE SEQUENCE [LARGE SCALE GENOMIC DNA]</scope>
    <source>
        <strain evidence="3">CCM 7043</strain>
    </source>
</reference>
<keyword evidence="2" id="KW-0808">Transferase</keyword>
<dbReference type="EMBL" id="JBHUCO010000026">
    <property type="protein sequence ID" value="MFD1520597.1"/>
    <property type="molecule type" value="Genomic_DNA"/>
</dbReference>
<dbReference type="InterPro" id="IPR001173">
    <property type="entry name" value="Glyco_trans_2-like"/>
</dbReference>
<dbReference type="Pfam" id="PF00535">
    <property type="entry name" value="Glycos_transf_2"/>
    <property type="match status" value="1"/>
</dbReference>
<feature type="domain" description="Glycosyltransferase 2-like" evidence="1">
    <location>
        <begin position="28"/>
        <end position="192"/>
    </location>
</feature>
<evidence type="ECO:0000259" key="1">
    <source>
        <dbReference type="Pfam" id="PF00535"/>
    </source>
</evidence>
<proteinExistence type="predicted"/>
<comment type="caution">
    <text evidence="2">The sequence shown here is derived from an EMBL/GenBank/DDBJ whole genome shotgun (WGS) entry which is preliminary data.</text>
</comment>
<dbReference type="GO" id="GO:0016757">
    <property type="term" value="F:glycosyltransferase activity"/>
    <property type="evidence" value="ECO:0007669"/>
    <property type="project" value="UniProtKB-KW"/>
</dbReference>
<dbReference type="Gene3D" id="3.90.550.10">
    <property type="entry name" value="Spore Coat Polysaccharide Biosynthesis Protein SpsA, Chain A"/>
    <property type="match status" value="1"/>
</dbReference>
<gene>
    <name evidence="2" type="ORF">ACFSJD_24080</name>
</gene>
<keyword evidence="3" id="KW-1185">Reference proteome</keyword>
<name>A0ABW4F004_9PSEU</name>
<dbReference type="PANTHER" id="PTHR10859">
    <property type="entry name" value="GLYCOSYL TRANSFERASE"/>
    <property type="match status" value="1"/>
</dbReference>
<dbReference type="PANTHER" id="PTHR10859:SF91">
    <property type="entry name" value="DOLICHYL-PHOSPHATE BETA-GLUCOSYLTRANSFERASE"/>
    <property type="match status" value="1"/>
</dbReference>